<evidence type="ECO:0000313" key="3">
    <source>
        <dbReference type="Proteomes" id="UP001564626"/>
    </source>
</evidence>
<feature type="region of interest" description="Disordered" evidence="1">
    <location>
        <begin position="103"/>
        <end position="161"/>
    </location>
</feature>
<reference evidence="2 3" key="1">
    <citation type="submission" date="2024-08" db="EMBL/GenBank/DDBJ databases">
        <title>Genome mining of Saccharopolyspora cebuensis PGLac3 from Nigerian medicinal plant.</title>
        <authorList>
            <person name="Ezeobiora C.E."/>
            <person name="Igbokwe N.H."/>
            <person name="Amin D.H."/>
            <person name="Mendie U.E."/>
        </authorList>
    </citation>
    <scope>NUCLEOTIDE SEQUENCE [LARGE SCALE GENOMIC DNA]</scope>
    <source>
        <strain evidence="2 3">PGLac3</strain>
    </source>
</reference>
<organism evidence="2 3">
    <name type="scientific">Saccharopolyspora cebuensis</name>
    <dbReference type="NCBI Taxonomy" id="418759"/>
    <lineage>
        <taxon>Bacteria</taxon>
        <taxon>Bacillati</taxon>
        <taxon>Actinomycetota</taxon>
        <taxon>Actinomycetes</taxon>
        <taxon>Pseudonocardiales</taxon>
        <taxon>Pseudonocardiaceae</taxon>
        <taxon>Saccharopolyspora</taxon>
    </lineage>
</organism>
<dbReference type="RefSeq" id="WP_222131394.1">
    <property type="nucleotide sequence ID" value="NZ_BAABII010000002.1"/>
</dbReference>
<comment type="caution">
    <text evidence="2">The sequence shown here is derived from an EMBL/GenBank/DDBJ whole genome shotgun (WGS) entry which is preliminary data.</text>
</comment>
<name>A0ABV4CBC6_9PSEU</name>
<evidence type="ECO:0000256" key="1">
    <source>
        <dbReference type="SAM" id="MobiDB-lite"/>
    </source>
</evidence>
<protein>
    <submittedName>
        <fullName evidence="2">DUF1259 domain-containing protein</fullName>
    </submittedName>
</protein>
<evidence type="ECO:0000313" key="2">
    <source>
        <dbReference type="EMBL" id="MEY8038404.1"/>
    </source>
</evidence>
<feature type="compositionally biased region" description="Basic residues" evidence="1">
    <location>
        <begin position="116"/>
        <end position="133"/>
    </location>
</feature>
<gene>
    <name evidence="2" type="ORF">AB8O55_03270</name>
</gene>
<feature type="compositionally biased region" description="Low complexity" evidence="1">
    <location>
        <begin position="136"/>
        <end position="146"/>
    </location>
</feature>
<keyword evidence="3" id="KW-1185">Reference proteome</keyword>
<dbReference type="Pfam" id="PF07485">
    <property type="entry name" value="DUF1529"/>
    <property type="match status" value="1"/>
</dbReference>
<sequence>MPTTEADWRGAAEVLGRPGKLKDGTVYRFSFPRSDLDVTSQNVTVKPALALGSYAAFARYPDGSSMVMGDLVVTEGELPAVTDALQRAGINQTAIHKHLLDESPPVWWSPYPRPRQPPRPRPRHPVRSGRHCHATAQQPAAAPAGAGHRRNRCRARAQRNR</sequence>
<accession>A0ABV4CBC6</accession>
<proteinExistence type="predicted"/>
<dbReference type="InterPro" id="IPR011094">
    <property type="entry name" value="Uncharacterised_LppY/LpqO"/>
</dbReference>
<dbReference type="Proteomes" id="UP001564626">
    <property type="component" value="Unassembled WGS sequence"/>
</dbReference>
<feature type="compositionally biased region" description="Basic residues" evidence="1">
    <location>
        <begin position="147"/>
        <end position="161"/>
    </location>
</feature>
<dbReference type="EMBL" id="JBGEHV010000003">
    <property type="protein sequence ID" value="MEY8038404.1"/>
    <property type="molecule type" value="Genomic_DNA"/>
</dbReference>